<comment type="caution">
    <text evidence="3">The sequence shown here is derived from an EMBL/GenBank/DDBJ whole genome shotgun (WGS) entry which is preliminary data.</text>
</comment>
<dbReference type="Gene3D" id="3.90.1580.10">
    <property type="entry name" value="paralog of FGE (formylglycine-generating enzyme)"/>
    <property type="match status" value="1"/>
</dbReference>
<dbReference type="SUPFAM" id="SSF56436">
    <property type="entry name" value="C-type lectin-like"/>
    <property type="match status" value="1"/>
</dbReference>
<evidence type="ECO:0000256" key="1">
    <source>
        <dbReference type="SAM" id="SignalP"/>
    </source>
</evidence>
<evidence type="ECO:0000313" key="4">
    <source>
        <dbReference type="Proteomes" id="UP000257323"/>
    </source>
</evidence>
<proteinExistence type="predicted"/>
<keyword evidence="3" id="KW-0418">Kinase</keyword>
<feature type="domain" description="Sulfatase-modifying factor enzyme-like" evidence="2">
    <location>
        <begin position="747"/>
        <end position="976"/>
    </location>
</feature>
<protein>
    <submittedName>
        <fullName evidence="3">Serine/threonine kinase</fullName>
    </submittedName>
</protein>
<dbReference type="AlphaFoldDB" id="A0A3E2BLL5"/>
<dbReference type="InterPro" id="IPR016187">
    <property type="entry name" value="CTDL_fold"/>
</dbReference>
<dbReference type="Pfam" id="PF03781">
    <property type="entry name" value="FGE-sulfatase"/>
    <property type="match status" value="1"/>
</dbReference>
<keyword evidence="3" id="KW-0808">Transferase</keyword>
<feature type="signal peptide" evidence="1">
    <location>
        <begin position="1"/>
        <end position="23"/>
    </location>
</feature>
<dbReference type="EMBL" id="QUAH01000008">
    <property type="protein sequence ID" value="RFT15611.1"/>
    <property type="molecule type" value="Genomic_DNA"/>
</dbReference>
<dbReference type="InterPro" id="IPR051043">
    <property type="entry name" value="Sulfatase_Mod_Factor_Kinase"/>
</dbReference>
<dbReference type="PANTHER" id="PTHR23150">
    <property type="entry name" value="SULFATASE MODIFYING FACTOR 1, 2"/>
    <property type="match status" value="1"/>
</dbReference>
<dbReference type="InterPro" id="IPR005532">
    <property type="entry name" value="SUMF_dom"/>
</dbReference>
<evidence type="ECO:0000259" key="2">
    <source>
        <dbReference type="Pfam" id="PF03781"/>
    </source>
</evidence>
<reference evidence="3 4" key="1">
    <citation type="submission" date="2018-08" db="EMBL/GenBank/DDBJ databases">
        <title>Genome analysis of the thermophilic bacterium of the candidate phylum Aminicenantes from deep subsurface aquifer revealed its physiology and ecological role.</title>
        <authorList>
            <person name="Kadnikov V.V."/>
            <person name="Mardanov A.V."/>
            <person name="Beletsky A.V."/>
            <person name="Karnachuk O.V."/>
            <person name="Ravin N.V."/>
        </authorList>
    </citation>
    <scope>NUCLEOTIDE SEQUENCE [LARGE SCALE GENOMIC DNA]</scope>
    <source>
        <strain evidence="3">BY38</strain>
    </source>
</reference>
<sequence length="982" mass="110990">MIKLTAFLSILLIFLSFMLPASGQTVSQPELKKITLSINLKNGLTIKSLTLADGREITPASPLPLFSLLLSDKLFSAASIKPETGRELSKLFTSDKTTTLGVSSTQEFLEFNLDGRLKARLTARTSAYPGLNLALKLENVSPEKVKVENLVPLSEGPDRVYITAGLPNKWPHYLSRTLLYRPGKKPLGILLPDNAWHLGFCDLEVAPGLNLTALARRDRSEKTEIRRWAATLEPGGSLEYNLYLDVHPAQTAPYSGLASELLFPPEPWFGGLQMMFQQRYLYDVEKFDNSLYQRQDLAWVRKAYFMLLQFAWDHTYYDRQAQKYTFYENLLAWDRLIGSVDIYSLWPTWPRLGLDQRNQWDMYRDLPGGLAELKKQVAYVHQKGKKYFISYNPWDESTRREEHLEAMEGILRDLNADGVILDTWGESSREFQAMADRVKPGIIMYSEGMAVPKDMQGIVTGRVHDALYLPPPLNTNKFIKPDNAIFRVIQLGEGRFRREASVAFFNGYGTEINTMRPGRPETVEEDLLYLGRTLKILRENHSAFISPDWIPLYPVLEDGLWANCWPAENKVIFTVFSLKPEGYRGPLIPIREKPGYHYVSLWRHEELKPEKVGDRLYLPAELEAFGQYHLDTRLEGAIDCLAALPEIIQARRYRDKIAVKLAVKPADGRLVITPGNVSYQARSAVFPASDVEFSLWELFQGKGEKVVIQLFSAGGELLDEAIIPLPAALPRLVNPVKPTPLADRAPEGMVEIPAGKYLYTTVGNPDDANPVIPYPEKADREELLMPRFFMDRYPVTNAQFALFLKKSGYRPKDPTNFLKHWVNGRPPAGQENHPVVWVSLEDAEAYARWAGKRLPTEAEWQYAAQGNDGRQYPWGNELDPARCNNKSGQTTAVDAHRAGASPFGVEDLVGNVWQLTADVYDNGVYSYVMIKGGSYYSPEASIWYPKSGPLPVARQQTLLLISPGLDRNATVGFRCVKDAVQK</sequence>
<gene>
    <name evidence="3" type="ORF">OP8BY_0259</name>
</gene>
<evidence type="ECO:0000313" key="3">
    <source>
        <dbReference type="EMBL" id="RFT15611.1"/>
    </source>
</evidence>
<name>A0A3E2BLL5_9BACT</name>
<dbReference type="Proteomes" id="UP000257323">
    <property type="component" value="Unassembled WGS sequence"/>
</dbReference>
<feature type="chain" id="PRO_5017786106" evidence="1">
    <location>
        <begin position="24"/>
        <end position="982"/>
    </location>
</feature>
<dbReference type="PANTHER" id="PTHR23150:SF19">
    <property type="entry name" value="FORMYLGLYCINE-GENERATING ENZYME"/>
    <property type="match status" value="1"/>
</dbReference>
<dbReference type="GO" id="GO:0120147">
    <property type="term" value="F:formylglycine-generating oxidase activity"/>
    <property type="evidence" value="ECO:0007669"/>
    <property type="project" value="TreeGrafter"/>
</dbReference>
<dbReference type="InterPro" id="IPR042095">
    <property type="entry name" value="SUMF_sf"/>
</dbReference>
<organism evidence="3 4">
    <name type="scientific">Candidatus Saccharicenans subterraneus</name>
    <dbReference type="NCBI Taxonomy" id="2508984"/>
    <lineage>
        <taxon>Bacteria</taxon>
        <taxon>Candidatus Aminicenantota</taxon>
        <taxon>Candidatus Aminicenantia</taxon>
        <taxon>Candidatus Aminicenantales</taxon>
        <taxon>Candidatus Saccharicenantaceae</taxon>
        <taxon>Candidatus Saccharicenans</taxon>
    </lineage>
</organism>
<accession>A0A3E2BLL5</accession>
<dbReference type="GO" id="GO:0016301">
    <property type="term" value="F:kinase activity"/>
    <property type="evidence" value="ECO:0007669"/>
    <property type="project" value="UniProtKB-KW"/>
</dbReference>
<keyword evidence="1" id="KW-0732">Signal</keyword>